<dbReference type="InterPro" id="IPR011055">
    <property type="entry name" value="Dup_hybrid_motif"/>
</dbReference>
<keyword evidence="1" id="KW-0812">Transmembrane</keyword>
<dbReference type="Gene3D" id="3.10.350.10">
    <property type="entry name" value="LysM domain"/>
    <property type="match status" value="2"/>
</dbReference>
<dbReference type="EMBL" id="FUXC01000002">
    <property type="protein sequence ID" value="SJZ50613.1"/>
    <property type="molecule type" value="Genomic_DNA"/>
</dbReference>
<dbReference type="PROSITE" id="PS51782">
    <property type="entry name" value="LYSM"/>
    <property type="match status" value="2"/>
</dbReference>
<feature type="domain" description="LysM" evidence="2">
    <location>
        <begin position="158"/>
        <end position="203"/>
    </location>
</feature>
<dbReference type="SUPFAM" id="SSF51261">
    <property type="entry name" value="Duplicated hybrid motif"/>
    <property type="match status" value="1"/>
</dbReference>
<dbReference type="STRING" id="225004.SAMN02745152_00413"/>
<reference evidence="3 4" key="1">
    <citation type="submission" date="2017-02" db="EMBL/GenBank/DDBJ databases">
        <authorList>
            <person name="Peterson S.W."/>
        </authorList>
    </citation>
    <scope>NUCLEOTIDE SEQUENCE [LARGE SCALE GENOMIC DNA]</scope>
    <source>
        <strain evidence="3 4">ATCC BAA-909</strain>
    </source>
</reference>
<dbReference type="Pfam" id="PF01476">
    <property type="entry name" value="LysM"/>
    <property type="match status" value="2"/>
</dbReference>
<accession>A0A1T4L7H9</accession>
<dbReference type="PANTHER" id="PTHR21666">
    <property type="entry name" value="PEPTIDASE-RELATED"/>
    <property type="match status" value="1"/>
</dbReference>
<dbReference type="CDD" id="cd00118">
    <property type="entry name" value="LysM"/>
    <property type="match status" value="2"/>
</dbReference>
<dbReference type="RefSeq" id="WP_078930174.1">
    <property type="nucleotide sequence ID" value="NZ_FUXC01000002.1"/>
</dbReference>
<evidence type="ECO:0000256" key="1">
    <source>
        <dbReference type="SAM" id="Phobius"/>
    </source>
</evidence>
<dbReference type="OrthoDB" id="305469at2"/>
<name>A0A1T4L7H9_9SPIR</name>
<keyword evidence="3" id="KW-0378">Hydrolase</keyword>
<dbReference type="CDD" id="cd12797">
    <property type="entry name" value="M23_peptidase"/>
    <property type="match status" value="1"/>
</dbReference>
<dbReference type="InterPro" id="IPR016047">
    <property type="entry name" value="M23ase_b-sheet_dom"/>
</dbReference>
<dbReference type="InterPro" id="IPR050570">
    <property type="entry name" value="Cell_wall_metabolism_enzyme"/>
</dbReference>
<sequence length="397" mass="43348">MQIISYVGSAPKSRSSARTKSLLLKFRRKAFKFSEFEHSKKVFSGARAVPSFSFSVPSVNFRSLIRPARLKRICFFLLLCLFVPYFSVKILNYSQAFTGPLEMGETFSSEIENLNSAMSKFAMACSEASFDENGNVLSDDGKILTPSSVGLAKAISYQSYKVKSGDTISSIALKFGLTNISTLISVNGIDNVRTLMAGQKIRVPNQDGIVYTISKGDSLNLLSVKYHVSVEEILDANELTDEILSVGKELFIPGARMDSASLKKAMGELFICPISQSYKISSYFGHRADPFTGVPSNHTGVDLACPTGTPVNATMSGKIVQLGWSNIFGNYVIINHGNGYQTLYGHMSKILCRNGQNVSQGTRIGLVGSTGYSTGPHLHFTVYKNGRLVDPLSLLKR</sequence>
<dbReference type="SMART" id="SM00257">
    <property type="entry name" value="LysM"/>
    <property type="match status" value="2"/>
</dbReference>
<dbReference type="Pfam" id="PF01551">
    <property type="entry name" value="Peptidase_M23"/>
    <property type="match status" value="1"/>
</dbReference>
<proteinExistence type="predicted"/>
<organism evidence="3 4">
    <name type="scientific">Treponema berlinense</name>
    <dbReference type="NCBI Taxonomy" id="225004"/>
    <lineage>
        <taxon>Bacteria</taxon>
        <taxon>Pseudomonadati</taxon>
        <taxon>Spirochaetota</taxon>
        <taxon>Spirochaetia</taxon>
        <taxon>Spirochaetales</taxon>
        <taxon>Treponemataceae</taxon>
        <taxon>Treponema</taxon>
    </lineage>
</organism>
<dbReference type="PANTHER" id="PTHR21666:SF270">
    <property type="entry name" value="MUREIN HYDROLASE ACTIVATOR ENVC"/>
    <property type="match status" value="1"/>
</dbReference>
<dbReference type="Gene3D" id="2.70.70.10">
    <property type="entry name" value="Glucose Permease (Domain IIA)"/>
    <property type="match status" value="1"/>
</dbReference>
<dbReference type="AlphaFoldDB" id="A0A1T4L7H9"/>
<keyword evidence="1" id="KW-1133">Transmembrane helix</keyword>
<dbReference type="GO" id="GO:0004222">
    <property type="term" value="F:metalloendopeptidase activity"/>
    <property type="evidence" value="ECO:0007669"/>
    <property type="project" value="TreeGrafter"/>
</dbReference>
<dbReference type="InterPro" id="IPR018392">
    <property type="entry name" value="LysM"/>
</dbReference>
<keyword evidence="1" id="KW-0472">Membrane</keyword>
<keyword evidence="4" id="KW-1185">Reference proteome</keyword>
<evidence type="ECO:0000259" key="2">
    <source>
        <dbReference type="PROSITE" id="PS51782"/>
    </source>
</evidence>
<evidence type="ECO:0000313" key="3">
    <source>
        <dbReference type="EMBL" id="SJZ50613.1"/>
    </source>
</evidence>
<evidence type="ECO:0000313" key="4">
    <source>
        <dbReference type="Proteomes" id="UP000190395"/>
    </source>
</evidence>
<feature type="domain" description="LysM" evidence="2">
    <location>
        <begin position="209"/>
        <end position="252"/>
    </location>
</feature>
<dbReference type="InterPro" id="IPR036779">
    <property type="entry name" value="LysM_dom_sf"/>
</dbReference>
<dbReference type="GeneID" id="303366683"/>
<protein>
    <submittedName>
        <fullName evidence="3">Murein DD-endopeptidase MepM and murein hydrolase activator NlpD, contain LysM domain</fullName>
    </submittedName>
</protein>
<gene>
    <name evidence="3" type="ORF">SAMN02745152_00413</name>
</gene>
<dbReference type="Proteomes" id="UP000190395">
    <property type="component" value="Unassembled WGS sequence"/>
</dbReference>
<feature type="transmembrane region" description="Helical" evidence="1">
    <location>
        <begin position="70"/>
        <end position="88"/>
    </location>
</feature>